<feature type="region of interest" description="Disordered" evidence="1">
    <location>
        <begin position="1"/>
        <end position="33"/>
    </location>
</feature>
<sequence>MGTADSNRFQQGTRGAHSGPSKKLQAGPAKGIPSYSKRYFTQNHLRPFRTAGAELISSSERLEMFLNPSADAVLPIAFVS</sequence>
<reference evidence="2 3" key="1">
    <citation type="submission" date="2019-03" db="EMBL/GenBank/DDBJ databases">
        <title>First draft genome of Liparis tanakae, snailfish: a comprehensive survey of snailfish specific genes.</title>
        <authorList>
            <person name="Kim W."/>
            <person name="Song I."/>
            <person name="Jeong J.-H."/>
            <person name="Kim D."/>
            <person name="Kim S."/>
            <person name="Ryu S."/>
            <person name="Song J.Y."/>
            <person name="Lee S.K."/>
        </authorList>
    </citation>
    <scope>NUCLEOTIDE SEQUENCE [LARGE SCALE GENOMIC DNA]</scope>
    <source>
        <tissue evidence="2">Muscle</tissue>
    </source>
</reference>
<gene>
    <name evidence="2" type="ORF">EYF80_020610</name>
</gene>
<comment type="caution">
    <text evidence="2">The sequence shown here is derived from an EMBL/GenBank/DDBJ whole genome shotgun (WGS) entry which is preliminary data.</text>
</comment>
<organism evidence="2 3">
    <name type="scientific">Liparis tanakae</name>
    <name type="common">Tanaka's snailfish</name>
    <dbReference type="NCBI Taxonomy" id="230148"/>
    <lineage>
        <taxon>Eukaryota</taxon>
        <taxon>Metazoa</taxon>
        <taxon>Chordata</taxon>
        <taxon>Craniata</taxon>
        <taxon>Vertebrata</taxon>
        <taxon>Euteleostomi</taxon>
        <taxon>Actinopterygii</taxon>
        <taxon>Neopterygii</taxon>
        <taxon>Teleostei</taxon>
        <taxon>Neoteleostei</taxon>
        <taxon>Acanthomorphata</taxon>
        <taxon>Eupercaria</taxon>
        <taxon>Perciformes</taxon>
        <taxon>Cottioidei</taxon>
        <taxon>Cottales</taxon>
        <taxon>Liparidae</taxon>
        <taxon>Liparis</taxon>
    </lineage>
</organism>
<accession>A0A4Z2HW01</accession>
<evidence type="ECO:0000313" key="2">
    <source>
        <dbReference type="EMBL" id="TNN69143.1"/>
    </source>
</evidence>
<dbReference type="Proteomes" id="UP000314294">
    <property type="component" value="Unassembled WGS sequence"/>
</dbReference>
<evidence type="ECO:0000313" key="3">
    <source>
        <dbReference type="Proteomes" id="UP000314294"/>
    </source>
</evidence>
<name>A0A4Z2HW01_9TELE</name>
<dbReference type="AlphaFoldDB" id="A0A4Z2HW01"/>
<evidence type="ECO:0000256" key="1">
    <source>
        <dbReference type="SAM" id="MobiDB-lite"/>
    </source>
</evidence>
<protein>
    <submittedName>
        <fullName evidence="2">Uncharacterized protein</fullName>
    </submittedName>
</protein>
<dbReference type="EMBL" id="SRLO01000179">
    <property type="protein sequence ID" value="TNN69143.1"/>
    <property type="molecule type" value="Genomic_DNA"/>
</dbReference>
<keyword evidence="3" id="KW-1185">Reference proteome</keyword>
<feature type="compositionally biased region" description="Polar residues" evidence="1">
    <location>
        <begin position="1"/>
        <end position="13"/>
    </location>
</feature>
<proteinExistence type="predicted"/>